<keyword evidence="2" id="KW-0597">Phosphoprotein</keyword>
<dbReference type="PANTHER" id="PTHR15263:SF1">
    <property type="entry name" value="NF-KAPPA-B INHIBITOR-LIKE PROTEIN 1"/>
    <property type="match status" value="1"/>
</dbReference>
<protein>
    <submittedName>
        <fullName evidence="7">Uncharacterized protein</fullName>
    </submittedName>
</protein>
<feature type="region of interest" description="Disordered" evidence="6">
    <location>
        <begin position="1"/>
        <end position="23"/>
    </location>
</feature>
<gene>
    <name evidence="7" type="ORF">NP233_g6844</name>
</gene>
<reference evidence="7" key="1">
    <citation type="submission" date="2022-07" db="EMBL/GenBank/DDBJ databases">
        <title>Genome Sequence of Leucocoprinus birnbaumii.</title>
        <authorList>
            <person name="Buettner E."/>
        </authorList>
    </citation>
    <scope>NUCLEOTIDE SEQUENCE</scope>
    <source>
        <strain evidence="7">VT141</strain>
    </source>
</reference>
<keyword evidence="8" id="KW-1185">Reference proteome</keyword>
<dbReference type="AlphaFoldDB" id="A0AAD5VT30"/>
<dbReference type="GO" id="GO:0005634">
    <property type="term" value="C:nucleus"/>
    <property type="evidence" value="ECO:0007669"/>
    <property type="project" value="UniProtKB-SubCell"/>
</dbReference>
<dbReference type="GO" id="GO:0043124">
    <property type="term" value="P:negative regulation of canonical NF-kappaB signal transduction"/>
    <property type="evidence" value="ECO:0007669"/>
    <property type="project" value="InterPro"/>
</dbReference>
<keyword evidence="4" id="KW-0040">ANK repeat</keyword>
<accession>A0AAD5VT30</accession>
<evidence type="ECO:0000256" key="5">
    <source>
        <dbReference type="ARBA" id="ARBA00023242"/>
    </source>
</evidence>
<evidence type="ECO:0000256" key="2">
    <source>
        <dbReference type="ARBA" id="ARBA00022553"/>
    </source>
</evidence>
<proteinExistence type="predicted"/>
<feature type="compositionally biased region" description="Polar residues" evidence="6">
    <location>
        <begin position="44"/>
        <end position="53"/>
    </location>
</feature>
<dbReference type="InterPro" id="IPR038753">
    <property type="entry name" value="NFKBIL1"/>
</dbReference>
<keyword evidence="5" id="KW-0539">Nucleus</keyword>
<feature type="compositionally biased region" description="Basic and acidic residues" evidence="6">
    <location>
        <begin position="79"/>
        <end position="101"/>
    </location>
</feature>
<evidence type="ECO:0000313" key="8">
    <source>
        <dbReference type="Proteomes" id="UP001213000"/>
    </source>
</evidence>
<evidence type="ECO:0000256" key="4">
    <source>
        <dbReference type="ARBA" id="ARBA00023043"/>
    </source>
</evidence>
<evidence type="ECO:0000256" key="6">
    <source>
        <dbReference type="SAM" id="MobiDB-lite"/>
    </source>
</evidence>
<comment type="caution">
    <text evidence="7">The sequence shown here is derived from an EMBL/GenBank/DDBJ whole genome shotgun (WGS) entry which is preliminary data.</text>
</comment>
<organism evidence="7 8">
    <name type="scientific">Leucocoprinus birnbaumii</name>
    <dbReference type="NCBI Taxonomy" id="56174"/>
    <lineage>
        <taxon>Eukaryota</taxon>
        <taxon>Fungi</taxon>
        <taxon>Dikarya</taxon>
        <taxon>Basidiomycota</taxon>
        <taxon>Agaricomycotina</taxon>
        <taxon>Agaricomycetes</taxon>
        <taxon>Agaricomycetidae</taxon>
        <taxon>Agaricales</taxon>
        <taxon>Agaricineae</taxon>
        <taxon>Agaricaceae</taxon>
        <taxon>Leucocoprinus</taxon>
    </lineage>
</organism>
<dbReference type="PANTHER" id="PTHR15263">
    <property type="entry name" value="I-KAPPA-B-LIKE PROTEIN IKBL"/>
    <property type="match status" value="1"/>
</dbReference>
<evidence type="ECO:0000256" key="1">
    <source>
        <dbReference type="ARBA" id="ARBA00004123"/>
    </source>
</evidence>
<comment type="subcellular location">
    <subcellularLocation>
        <location evidence="1">Nucleus</location>
    </subcellularLocation>
</comment>
<feature type="region of interest" description="Disordered" evidence="6">
    <location>
        <begin position="41"/>
        <end position="101"/>
    </location>
</feature>
<name>A0AAD5VT30_9AGAR</name>
<sequence>MTLFANAIFRNPHTTAPGTPPAPPTRIPGLGYILFSKAGVPYDQQDNPLSQNTHEVEPPLEAEDDRKCHSTENGQDEPLDVHAQRRRELEAEEARKGEEDWVRSGGVLRDAEGRRDWARTQAVREELKLRELEAQIMERWNTYEQRWAKVLARVKADTDDSNPDTLLRFGDIPWPLKVSAREVSVDDITTQGIEDFLLESLTVRGNKLTKKERVRSSLLRWHPDKLGNILQRIDAEDVEAVRDGLKVVMECLQRLNAQLS</sequence>
<evidence type="ECO:0000256" key="3">
    <source>
        <dbReference type="ARBA" id="ARBA00022737"/>
    </source>
</evidence>
<keyword evidence="3" id="KW-0677">Repeat</keyword>
<dbReference type="EMBL" id="JANIEX010000467">
    <property type="protein sequence ID" value="KAJ3566696.1"/>
    <property type="molecule type" value="Genomic_DNA"/>
</dbReference>
<evidence type="ECO:0000313" key="7">
    <source>
        <dbReference type="EMBL" id="KAJ3566696.1"/>
    </source>
</evidence>
<dbReference type="Proteomes" id="UP001213000">
    <property type="component" value="Unassembled WGS sequence"/>
</dbReference>